<dbReference type="SUPFAM" id="SSF101874">
    <property type="entry name" value="YceI-like"/>
    <property type="match status" value="1"/>
</dbReference>
<protein>
    <submittedName>
        <fullName evidence="3">YceI family protein</fullName>
    </submittedName>
</protein>
<name>A0A7J5BFU2_9MICO</name>
<dbReference type="Gene3D" id="2.40.128.110">
    <property type="entry name" value="Lipid/polyisoprenoid-binding, YceI-like"/>
    <property type="match status" value="1"/>
</dbReference>
<dbReference type="InterPro" id="IPR007372">
    <property type="entry name" value="Lipid/polyisoprenoid-bd_YceI"/>
</dbReference>
<evidence type="ECO:0000259" key="2">
    <source>
        <dbReference type="SMART" id="SM00867"/>
    </source>
</evidence>
<comment type="similarity">
    <text evidence="1">Belongs to the UPF0312 family.</text>
</comment>
<dbReference type="PANTHER" id="PTHR34406">
    <property type="entry name" value="PROTEIN YCEI"/>
    <property type="match status" value="1"/>
</dbReference>
<dbReference type="EMBL" id="WBKB01000001">
    <property type="protein sequence ID" value="KAB1645094.1"/>
    <property type="molecule type" value="Genomic_DNA"/>
</dbReference>
<accession>A0A7J5BFU2</accession>
<comment type="caution">
    <text evidence="3">The sequence shown here is derived from an EMBL/GenBank/DDBJ whole genome shotgun (WGS) entry which is preliminary data.</text>
</comment>
<evidence type="ECO:0000313" key="3">
    <source>
        <dbReference type="EMBL" id="KAB1645094.1"/>
    </source>
</evidence>
<dbReference type="Proteomes" id="UP000433493">
    <property type="component" value="Unassembled WGS sequence"/>
</dbReference>
<dbReference type="OrthoDB" id="9811006at2"/>
<gene>
    <name evidence="3" type="ORF">F8O05_02230</name>
</gene>
<dbReference type="InterPro" id="IPR036761">
    <property type="entry name" value="TTHA0802/YceI-like_sf"/>
</dbReference>
<dbReference type="SMART" id="SM00867">
    <property type="entry name" value="YceI"/>
    <property type="match status" value="1"/>
</dbReference>
<evidence type="ECO:0000256" key="1">
    <source>
        <dbReference type="ARBA" id="ARBA00008812"/>
    </source>
</evidence>
<reference evidence="3 4" key="1">
    <citation type="submission" date="2019-09" db="EMBL/GenBank/DDBJ databases">
        <title>Phylogeny of genus Pseudoclavibacter and closely related genus.</title>
        <authorList>
            <person name="Li Y."/>
        </authorList>
    </citation>
    <scope>NUCLEOTIDE SEQUENCE [LARGE SCALE GENOMIC DNA]</scope>
    <source>
        <strain evidence="3 4">KCTC 13959</strain>
    </source>
</reference>
<dbReference type="AlphaFoldDB" id="A0A7J5BFU2"/>
<sequence>MTVIEGISAGTWVIDPTHTEVGFVVRHMAISKVRGKFEQFEGSIVVGDNIEDAQVNVTIEVASVNTNQAQRDQHLRTSDFFLAEEFPQINFVSKSIRVEGEDIYVLGDFTLRGVTKDVELKVEFGGVTVDGYGNTKAGFEASTKINRKEFGVSWNAPTEAGGLTLGDDVTIVIDGQAALQA</sequence>
<feature type="domain" description="Lipid/polyisoprenoid-binding YceI-like" evidence="2">
    <location>
        <begin position="11"/>
        <end position="178"/>
    </location>
</feature>
<organism evidence="3 4">
    <name type="scientific">Gulosibacter chungangensis</name>
    <dbReference type="NCBI Taxonomy" id="979746"/>
    <lineage>
        <taxon>Bacteria</taxon>
        <taxon>Bacillati</taxon>
        <taxon>Actinomycetota</taxon>
        <taxon>Actinomycetes</taxon>
        <taxon>Micrococcales</taxon>
        <taxon>Microbacteriaceae</taxon>
        <taxon>Gulosibacter</taxon>
    </lineage>
</organism>
<keyword evidence="4" id="KW-1185">Reference proteome</keyword>
<proteinExistence type="inferred from homology"/>
<dbReference type="PANTHER" id="PTHR34406:SF1">
    <property type="entry name" value="PROTEIN YCEI"/>
    <property type="match status" value="1"/>
</dbReference>
<dbReference type="Pfam" id="PF04264">
    <property type="entry name" value="YceI"/>
    <property type="match status" value="1"/>
</dbReference>
<dbReference type="RefSeq" id="WP_158051104.1">
    <property type="nucleotide sequence ID" value="NZ_WBKB01000001.1"/>
</dbReference>
<evidence type="ECO:0000313" key="4">
    <source>
        <dbReference type="Proteomes" id="UP000433493"/>
    </source>
</evidence>